<keyword evidence="1" id="KW-0812">Transmembrane</keyword>
<protein>
    <submittedName>
        <fullName evidence="2">Uncharacterized protein</fullName>
    </submittedName>
</protein>
<proteinExistence type="predicted"/>
<reference evidence="2" key="1">
    <citation type="submission" date="2023-12" db="EMBL/GenBank/DDBJ databases">
        <title>Fervidustalea candida gen. nov., sp. nov., a novel member of the family Paenibacillaceae isolated from a geothermal area.</title>
        <authorList>
            <person name="Li W.-J."/>
            <person name="Jiao J.-Y."/>
            <person name="Chen Y."/>
        </authorList>
    </citation>
    <scope>NUCLEOTIDE SEQUENCE</scope>
    <source>
        <strain evidence="2">SYSU GA230002</strain>
    </source>
</reference>
<accession>A0ABU5ZMQ5</accession>
<dbReference type="EMBL" id="JAYJLD010000049">
    <property type="protein sequence ID" value="MEB3103760.1"/>
    <property type="molecule type" value="Genomic_DNA"/>
</dbReference>
<gene>
    <name evidence="2" type="ORF">VF724_19195</name>
</gene>
<name>A0ABU5ZMQ5_9BACL</name>
<evidence type="ECO:0000256" key="1">
    <source>
        <dbReference type="SAM" id="Phobius"/>
    </source>
</evidence>
<dbReference type="Proteomes" id="UP001310386">
    <property type="component" value="Unassembled WGS sequence"/>
</dbReference>
<evidence type="ECO:0000313" key="3">
    <source>
        <dbReference type="Proteomes" id="UP001310386"/>
    </source>
</evidence>
<evidence type="ECO:0000313" key="2">
    <source>
        <dbReference type="EMBL" id="MEB3103760.1"/>
    </source>
</evidence>
<comment type="caution">
    <text evidence="2">The sequence shown here is derived from an EMBL/GenBank/DDBJ whole genome shotgun (WGS) entry which is preliminary data.</text>
</comment>
<keyword evidence="1" id="KW-1133">Transmembrane helix</keyword>
<keyword evidence="1" id="KW-0472">Membrane</keyword>
<feature type="transmembrane region" description="Helical" evidence="1">
    <location>
        <begin position="20"/>
        <end position="39"/>
    </location>
</feature>
<organism evidence="2 3">
    <name type="scientific">Ferviditalea candida</name>
    <dbReference type="NCBI Taxonomy" id="3108399"/>
    <lineage>
        <taxon>Bacteria</taxon>
        <taxon>Bacillati</taxon>
        <taxon>Bacillota</taxon>
        <taxon>Bacilli</taxon>
        <taxon>Bacillales</taxon>
        <taxon>Paenibacillaceae</taxon>
        <taxon>Ferviditalea</taxon>
    </lineage>
</organism>
<dbReference type="RefSeq" id="WP_371755888.1">
    <property type="nucleotide sequence ID" value="NZ_JAYJLD010000049.1"/>
</dbReference>
<sequence>MREPDQREDRPPQVGRGMVIGLLAGLVLWAVIYAIWALFR</sequence>
<keyword evidence="3" id="KW-1185">Reference proteome</keyword>